<organism evidence="1 2">
    <name type="scientific">Georgenia ruanii</name>
    <dbReference type="NCBI Taxonomy" id="348442"/>
    <lineage>
        <taxon>Bacteria</taxon>
        <taxon>Bacillati</taxon>
        <taxon>Actinomycetota</taxon>
        <taxon>Actinomycetes</taxon>
        <taxon>Micrococcales</taxon>
        <taxon>Bogoriellaceae</taxon>
        <taxon>Georgenia</taxon>
    </lineage>
</organism>
<dbReference type="InterPro" id="IPR016888">
    <property type="entry name" value="UCP028498"/>
</dbReference>
<sequence>MSTWTEEDLVGIGEADELAISPRRANGSDSRPTTIWVVRVGDDLFVRSWHGVSGAWYRRARATGRGRIRAGGVDREVRFAEADAGLRAAVDRAYRSKYGRYGEAYVGPMVSDDAAASTLQLIPG</sequence>
<dbReference type="AlphaFoldDB" id="A0A7J9UX06"/>
<comment type="caution">
    <text evidence="1">The sequence shown here is derived from an EMBL/GenBank/DDBJ whole genome shotgun (WGS) entry which is preliminary data.</text>
</comment>
<dbReference type="RefSeq" id="WP_152231857.1">
    <property type="nucleotide sequence ID" value="NZ_BAAAOT010000017.1"/>
</dbReference>
<dbReference type="Proteomes" id="UP000429644">
    <property type="component" value="Unassembled WGS sequence"/>
</dbReference>
<dbReference type="EMBL" id="WHPD01002334">
    <property type="protein sequence ID" value="MPV89159.1"/>
    <property type="molecule type" value="Genomic_DNA"/>
</dbReference>
<dbReference type="OrthoDB" id="162563at2"/>
<keyword evidence="2" id="KW-1185">Reference proteome</keyword>
<gene>
    <name evidence="1" type="ORF">GB882_10815</name>
</gene>
<evidence type="ECO:0000313" key="1">
    <source>
        <dbReference type="EMBL" id="MPV89159.1"/>
    </source>
</evidence>
<dbReference type="Pfam" id="PF10012">
    <property type="entry name" value="DUF2255"/>
    <property type="match status" value="1"/>
</dbReference>
<evidence type="ECO:0000313" key="2">
    <source>
        <dbReference type="Proteomes" id="UP000429644"/>
    </source>
</evidence>
<proteinExistence type="predicted"/>
<name>A0A7J9UX06_9MICO</name>
<accession>A0A7J9UX06</accession>
<reference evidence="1 2" key="1">
    <citation type="submission" date="2019-10" db="EMBL/GenBank/DDBJ databases">
        <title>Georgenia wutianyii sp. nov. and Georgenia yuyongxinii sp. nov. isolated from plateau pika (Ochotona curzoniae) in the Qinghai-Tibet plateau of China.</title>
        <authorList>
            <person name="Tian Z."/>
        </authorList>
    </citation>
    <scope>NUCLEOTIDE SEQUENCE [LARGE SCALE GENOMIC DNA]</scope>
    <source>
        <strain evidence="1 2">JCM 15130</strain>
    </source>
</reference>
<protein>
    <submittedName>
        <fullName evidence="1">DUF2255 family protein</fullName>
    </submittedName>
</protein>